<dbReference type="AlphaFoldDB" id="A0A3D8QF67"/>
<keyword evidence="3" id="KW-0560">Oxidoreductase</keyword>
<dbReference type="GO" id="GO:0016491">
    <property type="term" value="F:oxidoreductase activity"/>
    <property type="evidence" value="ECO:0007669"/>
    <property type="project" value="UniProtKB-KW"/>
</dbReference>
<name>A0A3D8QF67_9HELO</name>
<dbReference type="CDD" id="cd05233">
    <property type="entry name" value="SDR_c"/>
    <property type="match status" value="1"/>
</dbReference>
<dbReference type="Proteomes" id="UP000256328">
    <property type="component" value="Unassembled WGS sequence"/>
</dbReference>
<evidence type="ECO:0000256" key="2">
    <source>
        <dbReference type="ARBA" id="ARBA00022857"/>
    </source>
</evidence>
<dbReference type="SUPFAM" id="SSF51735">
    <property type="entry name" value="NAD(P)-binding Rossmann-fold domains"/>
    <property type="match status" value="1"/>
</dbReference>
<evidence type="ECO:0000313" key="5">
    <source>
        <dbReference type="Proteomes" id="UP000256328"/>
    </source>
</evidence>
<dbReference type="InterPro" id="IPR052178">
    <property type="entry name" value="Sec_Metab_Biosynth_SDR"/>
</dbReference>
<gene>
    <name evidence="4" type="ORF">BP5796_11904</name>
</gene>
<keyword evidence="5" id="KW-1185">Reference proteome</keyword>
<comment type="caution">
    <text evidence="4">The sequence shown here is derived from an EMBL/GenBank/DDBJ whole genome shotgun (WGS) entry which is preliminary data.</text>
</comment>
<reference evidence="4 5" key="1">
    <citation type="journal article" date="2018" name="IMA Fungus">
        <title>IMA Genome-F 9: Draft genome sequence of Annulohypoxylon stygium, Aspergillus mulundensis, Berkeleyomyces basicola (syn. Thielaviopsis basicola), Ceratocystis smalleyi, two Cercospora beticola strains, Coleophoma cylindrospora, Fusarium fracticaudum, Phialophora cf. hyalina, and Morchella septimelata.</title>
        <authorList>
            <person name="Wingfield B.D."/>
            <person name="Bills G.F."/>
            <person name="Dong Y."/>
            <person name="Huang W."/>
            <person name="Nel W.J."/>
            <person name="Swalarsk-Parry B.S."/>
            <person name="Vaghefi N."/>
            <person name="Wilken P.M."/>
            <person name="An Z."/>
            <person name="de Beer Z.W."/>
            <person name="De Vos L."/>
            <person name="Chen L."/>
            <person name="Duong T.A."/>
            <person name="Gao Y."/>
            <person name="Hammerbacher A."/>
            <person name="Kikkert J.R."/>
            <person name="Li Y."/>
            <person name="Li H."/>
            <person name="Li K."/>
            <person name="Li Q."/>
            <person name="Liu X."/>
            <person name="Ma X."/>
            <person name="Naidoo K."/>
            <person name="Pethybridge S.J."/>
            <person name="Sun J."/>
            <person name="Steenkamp E.T."/>
            <person name="van der Nest M.A."/>
            <person name="van Wyk S."/>
            <person name="Wingfield M.J."/>
            <person name="Xiong C."/>
            <person name="Yue Q."/>
            <person name="Zhang X."/>
        </authorList>
    </citation>
    <scope>NUCLEOTIDE SEQUENCE [LARGE SCALE GENOMIC DNA]</scope>
    <source>
        <strain evidence="4 5">BP5796</strain>
    </source>
</reference>
<dbReference type="PANTHER" id="PTHR43618:SF4">
    <property type="entry name" value="SHORT CHAIN DEHYDROGENASE_REDUCTASE FAMILY (AFU_ORTHOLOGUE AFUA_7G04540)"/>
    <property type="match status" value="1"/>
</dbReference>
<sequence length="292" mass="31054">MSHLLSNLLFDVADRNVAITGASSGLGRMLAKGFTANGANTILIDIDEKGLAVTKTELWEITRSLGKPPTNIITICGDLGSEIGVQSVINQVKTTISSLDVLIQCAAVRYMNKIPYTHGQDLQSLENATGSLSYSELESAFRVNVFAPYFLTAGLLTLLGKAAAKGDGRGCVILFSSPASVHNHQFVPAYQLTKASIDHMVRIMAMEFSDFYIRVNAISPGIFPSAMTDPTDPESNFHLAKATPAGRAGDEGDIVGTALWLASKAGSFMDGKVVRVEGGRLLVLKGVTTNSD</sequence>
<dbReference type="Pfam" id="PF13561">
    <property type="entry name" value="adh_short_C2"/>
    <property type="match status" value="1"/>
</dbReference>
<dbReference type="PANTHER" id="PTHR43618">
    <property type="entry name" value="7-ALPHA-HYDROXYSTEROID DEHYDROGENASE"/>
    <property type="match status" value="1"/>
</dbReference>
<proteinExistence type="inferred from homology"/>
<organism evidence="4 5">
    <name type="scientific">Coleophoma crateriformis</name>
    <dbReference type="NCBI Taxonomy" id="565419"/>
    <lineage>
        <taxon>Eukaryota</taxon>
        <taxon>Fungi</taxon>
        <taxon>Dikarya</taxon>
        <taxon>Ascomycota</taxon>
        <taxon>Pezizomycotina</taxon>
        <taxon>Leotiomycetes</taxon>
        <taxon>Helotiales</taxon>
        <taxon>Dermateaceae</taxon>
        <taxon>Coleophoma</taxon>
    </lineage>
</organism>
<keyword evidence="2" id="KW-0521">NADP</keyword>
<comment type="similarity">
    <text evidence="1">Belongs to the short-chain dehydrogenases/reductases (SDR) family.</text>
</comment>
<dbReference type="Gene3D" id="3.40.50.720">
    <property type="entry name" value="NAD(P)-binding Rossmann-like Domain"/>
    <property type="match status" value="1"/>
</dbReference>
<dbReference type="EMBL" id="PDLN01000019">
    <property type="protein sequence ID" value="RDW60298.1"/>
    <property type="molecule type" value="Genomic_DNA"/>
</dbReference>
<dbReference type="OrthoDB" id="2898618at2759"/>
<dbReference type="PRINTS" id="PR00081">
    <property type="entry name" value="GDHRDH"/>
</dbReference>
<dbReference type="InterPro" id="IPR036291">
    <property type="entry name" value="NAD(P)-bd_dom_sf"/>
</dbReference>
<protein>
    <submittedName>
        <fullName evidence="4">Short chain dehydrogenase reductase</fullName>
    </submittedName>
</protein>
<dbReference type="InterPro" id="IPR002347">
    <property type="entry name" value="SDR_fam"/>
</dbReference>
<evidence type="ECO:0000313" key="4">
    <source>
        <dbReference type="EMBL" id="RDW60298.1"/>
    </source>
</evidence>
<evidence type="ECO:0000256" key="3">
    <source>
        <dbReference type="ARBA" id="ARBA00023002"/>
    </source>
</evidence>
<accession>A0A3D8QF67</accession>
<evidence type="ECO:0000256" key="1">
    <source>
        <dbReference type="ARBA" id="ARBA00006484"/>
    </source>
</evidence>